<evidence type="ECO:0000256" key="5">
    <source>
        <dbReference type="SAM" id="SignalP"/>
    </source>
</evidence>
<evidence type="ECO:0000256" key="1">
    <source>
        <dbReference type="ARBA" id="ARBA00010322"/>
    </source>
</evidence>
<dbReference type="InterPro" id="IPR027417">
    <property type="entry name" value="P-loop_NTPase"/>
</dbReference>
<organism evidence="6 7">
    <name type="scientific">Cinnamomum micranthum f. kanehirae</name>
    <dbReference type="NCBI Taxonomy" id="337451"/>
    <lineage>
        <taxon>Eukaryota</taxon>
        <taxon>Viridiplantae</taxon>
        <taxon>Streptophyta</taxon>
        <taxon>Embryophyta</taxon>
        <taxon>Tracheophyta</taxon>
        <taxon>Spermatophyta</taxon>
        <taxon>Magnoliopsida</taxon>
        <taxon>Magnoliidae</taxon>
        <taxon>Laurales</taxon>
        <taxon>Lauraceae</taxon>
        <taxon>Cinnamomum</taxon>
    </lineage>
</organism>
<dbReference type="GO" id="GO:0016887">
    <property type="term" value="F:ATP hydrolysis activity"/>
    <property type="evidence" value="ECO:0007669"/>
    <property type="project" value="InterPro"/>
</dbReference>
<dbReference type="SUPFAM" id="SSF52540">
    <property type="entry name" value="P-loop containing nucleoside triphosphate hydrolases"/>
    <property type="match status" value="1"/>
</dbReference>
<feature type="chain" id="PRO_5018745345" evidence="5">
    <location>
        <begin position="26"/>
        <end position="636"/>
    </location>
</feature>
<dbReference type="GO" id="GO:0005524">
    <property type="term" value="F:ATP binding"/>
    <property type="evidence" value="ECO:0007669"/>
    <property type="project" value="UniProtKB-KW"/>
</dbReference>
<keyword evidence="5" id="KW-0732">Signal</keyword>
<dbReference type="FunFam" id="3.40.50.300:FF:001040">
    <property type="entry name" value="AFG1-like ATPase isoform C"/>
    <property type="match status" value="1"/>
</dbReference>
<keyword evidence="2" id="KW-0547">Nucleotide-binding</keyword>
<dbReference type="OrthoDB" id="548867at2759"/>
<dbReference type="Proteomes" id="UP000283530">
    <property type="component" value="Unassembled WGS sequence"/>
</dbReference>
<proteinExistence type="inferred from homology"/>
<dbReference type="PANTHER" id="PTHR12169">
    <property type="entry name" value="ATPASE N2B"/>
    <property type="match status" value="1"/>
</dbReference>
<dbReference type="PANTHER" id="PTHR12169:SF6">
    <property type="entry name" value="AFG1-LIKE ATPASE"/>
    <property type="match status" value="1"/>
</dbReference>
<feature type="coiled-coil region" evidence="4">
    <location>
        <begin position="78"/>
        <end position="131"/>
    </location>
</feature>
<dbReference type="Gene3D" id="3.40.50.300">
    <property type="entry name" value="P-loop containing nucleotide triphosphate hydrolases"/>
    <property type="match status" value="1"/>
</dbReference>
<dbReference type="GO" id="GO:0005739">
    <property type="term" value="C:mitochondrion"/>
    <property type="evidence" value="ECO:0007669"/>
    <property type="project" value="TreeGrafter"/>
</dbReference>
<name>A0A3S3Q2E3_9MAGN</name>
<evidence type="ECO:0000256" key="3">
    <source>
        <dbReference type="ARBA" id="ARBA00022840"/>
    </source>
</evidence>
<evidence type="ECO:0000313" key="7">
    <source>
        <dbReference type="Proteomes" id="UP000283530"/>
    </source>
</evidence>
<keyword evidence="3" id="KW-0067">ATP-binding</keyword>
<keyword evidence="4" id="KW-0175">Coiled coil</keyword>
<feature type="signal peptide" evidence="5">
    <location>
        <begin position="1"/>
        <end position="25"/>
    </location>
</feature>
<evidence type="ECO:0000256" key="2">
    <source>
        <dbReference type="ARBA" id="ARBA00022741"/>
    </source>
</evidence>
<accession>A0A3S3Q2E3</accession>
<comment type="similarity">
    <text evidence="1">Belongs to the AFG1 ATPase family.</text>
</comment>
<sequence>MMMGKMCSSPCRRVLLLLLSKPSLPQQATLIQRAANSYSNGMLRFYSQLLPPPQRRPGPLSLYRSLVEEGKLQYDFYQERVASELEDLLGRLEQYEMDMEEYHVNLVNWEKNRETERRRLLMEEAEAKQQQGGVRKSINKHRNGFFEKWILRRKNVDVESGVGKMVSYLNREKKIDAIVGTRPVAPPAPKGLYLYGNVGSGKTMLMDMFYSATEGIVRHRRRFHFHEAMLEIHEHMHKIWKNQVVEKSSQSVFSSWIGSLSFDTKVKEWMAAEEQYKQEVRMKHILPDVADRFLVNRQTDQVGASILCFDEIQTVDVFAIVALSGIVSRLLSTGTVLVATSNRAPEDLNQARWHAAGDLSKTCLTFGGALSKYFGWKRDRLSSPYSKKNCRASNSIFTTVLKLGINIQVHYFWPLDDQAFKEFEKMWCKIINESGGRIVSNTIRVMFGRILEVPESCNGVARFTFDYLCGRPVGAADYIAVAKNYHTVFISDIPVMSMRIRDKARRFITLIDELYNHHCCLYCTAASSVDDLFQGTDEGPLFDLESFQFETEIEGGKLRRDVLAEGSMGSGAAPAGISSLLSGQEETFAFRRAVSRLIEMQTPLYLEGVQRLHPYFSKPNRELLSIGFNSLSQPAS</sequence>
<evidence type="ECO:0000256" key="4">
    <source>
        <dbReference type="SAM" id="Coils"/>
    </source>
</evidence>
<reference evidence="6 7" key="1">
    <citation type="journal article" date="2019" name="Nat. Plants">
        <title>Stout camphor tree genome fills gaps in understanding of flowering plant genome evolution.</title>
        <authorList>
            <person name="Chaw S.M."/>
            <person name="Liu Y.C."/>
            <person name="Wu Y.W."/>
            <person name="Wang H.Y."/>
            <person name="Lin C.I."/>
            <person name="Wu C.S."/>
            <person name="Ke H.M."/>
            <person name="Chang L.Y."/>
            <person name="Hsu C.Y."/>
            <person name="Yang H.T."/>
            <person name="Sudianto E."/>
            <person name="Hsu M.H."/>
            <person name="Wu K.P."/>
            <person name="Wang L.N."/>
            <person name="Leebens-Mack J.H."/>
            <person name="Tsai I.J."/>
        </authorList>
    </citation>
    <scope>NUCLEOTIDE SEQUENCE [LARGE SCALE GENOMIC DNA]</scope>
    <source>
        <strain evidence="7">cv. Chaw 1501</strain>
        <tissue evidence="6">Young leaves</tissue>
    </source>
</reference>
<dbReference type="STRING" id="337451.A0A3S3Q2E3"/>
<keyword evidence="7" id="KW-1185">Reference proteome</keyword>
<dbReference type="Pfam" id="PF03969">
    <property type="entry name" value="AFG1_ATPase"/>
    <property type="match status" value="2"/>
</dbReference>
<dbReference type="EMBL" id="QPKB01000002">
    <property type="protein sequence ID" value="RWR77375.1"/>
    <property type="molecule type" value="Genomic_DNA"/>
</dbReference>
<evidence type="ECO:0000313" key="6">
    <source>
        <dbReference type="EMBL" id="RWR77375.1"/>
    </source>
</evidence>
<protein>
    <submittedName>
        <fullName evidence="6">Lactation elevated protein 1 isoform X2</fullName>
    </submittedName>
</protein>
<dbReference type="InterPro" id="IPR005654">
    <property type="entry name" value="ATPase_AFG1-like"/>
</dbReference>
<gene>
    <name evidence="6" type="ORF">CKAN_00585800</name>
</gene>
<comment type="caution">
    <text evidence="6">The sequence shown here is derived from an EMBL/GenBank/DDBJ whole genome shotgun (WGS) entry which is preliminary data.</text>
</comment>
<dbReference type="AlphaFoldDB" id="A0A3S3Q2E3"/>